<evidence type="ECO:0000313" key="2">
    <source>
        <dbReference type="EMBL" id="BAY56596.1"/>
    </source>
</evidence>
<name>A0A1Z4JIR1_LEPBY</name>
<proteinExistence type="predicted"/>
<dbReference type="AlphaFoldDB" id="A0A1Z4JIR1"/>
<evidence type="ECO:0000313" key="3">
    <source>
        <dbReference type="Proteomes" id="UP000217895"/>
    </source>
</evidence>
<dbReference type="Proteomes" id="UP000217895">
    <property type="component" value="Chromosome"/>
</dbReference>
<sequence>MNIVRQLEPITTNHNQFQPLGLDIGNGATKFVIDAREILIPSYVHAIHDIGSTDPELGLVEYLGGDRTDLIGSKWFAGKSAAQVAPLTFQRVVDDAKGKIKFALQLLTGAIETMPHQLRWKFAIVLSSQDSQTFGDELADSVQGVHSIRFRGSDVTQIEIDVLSVVEEGIGAIAVASADIDIKGTVIVNDLGNGTLIASVFQGGKLIDRKVILRGVEPLIDDIANHKETRKKLSTPARKDLIRAGIENKTFDYGNVAVTGFNFEQIYLAELKEWIVSGLAQLLKATSEWSANADASIAIGGGAQLPKITPLLVAKGITPIADSHWSNARGLFKLAQLKLQKGGK</sequence>
<organism evidence="2 3">
    <name type="scientific">Leptolyngbya boryana NIES-2135</name>
    <dbReference type="NCBI Taxonomy" id="1973484"/>
    <lineage>
        <taxon>Bacteria</taxon>
        <taxon>Bacillati</taxon>
        <taxon>Cyanobacteriota</taxon>
        <taxon>Cyanophyceae</taxon>
        <taxon>Leptolyngbyales</taxon>
        <taxon>Leptolyngbyaceae</taxon>
        <taxon>Leptolyngbya group</taxon>
        <taxon>Leptolyngbya</taxon>
    </lineage>
</organism>
<evidence type="ECO:0000259" key="1">
    <source>
        <dbReference type="Pfam" id="PF17989"/>
    </source>
</evidence>
<dbReference type="Gene3D" id="3.30.420.40">
    <property type="match status" value="2"/>
</dbReference>
<feature type="domain" description="Actin-like protein N-terminal" evidence="1">
    <location>
        <begin position="21"/>
        <end position="171"/>
    </location>
</feature>
<dbReference type="Pfam" id="PF17989">
    <property type="entry name" value="ALP_N"/>
    <property type="match status" value="1"/>
</dbReference>
<protein>
    <recommendedName>
        <fullName evidence="1">Actin-like protein N-terminal domain-containing protein</fullName>
    </recommendedName>
</protein>
<dbReference type="EMBL" id="AP018203">
    <property type="protein sequence ID" value="BAY56596.1"/>
    <property type="molecule type" value="Genomic_DNA"/>
</dbReference>
<dbReference type="InterPro" id="IPR043129">
    <property type="entry name" value="ATPase_NBD"/>
</dbReference>
<dbReference type="CDD" id="cd10227">
    <property type="entry name" value="ASKHA_NBD_ParM-like"/>
    <property type="match status" value="1"/>
</dbReference>
<gene>
    <name evidence="2" type="ORF">NIES2135_34300</name>
</gene>
<reference evidence="2 3" key="1">
    <citation type="submission" date="2017-06" db="EMBL/GenBank/DDBJ databases">
        <title>Genome sequencing of cyanobaciteial culture collection at National Institute for Environmental Studies (NIES).</title>
        <authorList>
            <person name="Hirose Y."/>
            <person name="Shimura Y."/>
            <person name="Fujisawa T."/>
            <person name="Nakamura Y."/>
            <person name="Kawachi M."/>
        </authorList>
    </citation>
    <scope>NUCLEOTIDE SEQUENCE [LARGE SCALE GENOMIC DNA]</scope>
    <source>
        <strain evidence="2 3">NIES-2135</strain>
    </source>
</reference>
<accession>A0A1Z4JIR1</accession>
<keyword evidence="3" id="KW-1185">Reference proteome</keyword>
<dbReference type="SUPFAM" id="SSF53067">
    <property type="entry name" value="Actin-like ATPase domain"/>
    <property type="match status" value="2"/>
</dbReference>
<dbReference type="InterPro" id="IPR040607">
    <property type="entry name" value="ALP_N"/>
</dbReference>